<feature type="domain" description="Lipid/polyisoprenoid-binding YceI-like" evidence="14">
    <location>
        <begin position="245"/>
        <end position="404"/>
    </location>
</feature>
<evidence type="ECO:0000256" key="10">
    <source>
        <dbReference type="ARBA" id="ARBA00023004"/>
    </source>
</evidence>
<sequence>MPIMKYRYSAVAIALHWVIALAILGMIALGWYMGDLPNDAANKADLYQLHKSIGVSILVLTIARILWRIMNKPPEELPMEHKQALAAKAVHIGFYALMILMPLTGWILVSASARGFPTILYDVIQWPHLPFLPDLSADTKEAIFPVLENAHGKLAWVAIVLLALHVLGALKHQFIDKDGLLARMLPGIFGATDGPQYTPKGLAFAFGGALLFFAGIVGAGALFSKADAQPKPDRVETTSAPITPNWAIDYAASEIKFSGVYNKKPFEGVFKDWTADIEYRTEALEDAAVKVVVQTASATTGDNYSDTSLTGPDFFNVKKFPQAIFTANGVFPTDDGLELTAVLNLKGQDYPIRMPFDLILAENSAVMTSSFKIDRLALGIGAENDPKAEWISKDIDMDVKLVATTIE</sequence>
<feature type="transmembrane region" description="Helical" evidence="13">
    <location>
        <begin position="202"/>
        <end position="223"/>
    </location>
</feature>
<dbReference type="Pfam" id="PF04264">
    <property type="entry name" value="YceI"/>
    <property type="match status" value="1"/>
</dbReference>
<dbReference type="Proteomes" id="UP001596492">
    <property type="component" value="Unassembled WGS sequence"/>
</dbReference>
<dbReference type="SUPFAM" id="SSF101874">
    <property type="entry name" value="YceI-like"/>
    <property type="match status" value="1"/>
</dbReference>
<evidence type="ECO:0000256" key="5">
    <source>
        <dbReference type="ARBA" id="ARBA00022617"/>
    </source>
</evidence>
<dbReference type="EMBL" id="JBHTBR010000002">
    <property type="protein sequence ID" value="MFC7290979.1"/>
    <property type="molecule type" value="Genomic_DNA"/>
</dbReference>
<dbReference type="SMART" id="SM00867">
    <property type="entry name" value="YceI"/>
    <property type="match status" value="1"/>
</dbReference>
<keyword evidence="5" id="KW-0349">Heme</keyword>
<evidence type="ECO:0000256" key="9">
    <source>
        <dbReference type="ARBA" id="ARBA00022989"/>
    </source>
</evidence>
<feature type="transmembrane region" description="Helical" evidence="13">
    <location>
        <begin position="12"/>
        <end position="33"/>
    </location>
</feature>
<comment type="similarity">
    <text evidence="12">Belongs to the cytochrome b561 family.</text>
</comment>
<evidence type="ECO:0000256" key="4">
    <source>
        <dbReference type="ARBA" id="ARBA00022475"/>
    </source>
</evidence>
<dbReference type="PANTHER" id="PTHR30529:SF1">
    <property type="entry name" value="CYTOCHROME B561 HOMOLOG 2"/>
    <property type="match status" value="1"/>
</dbReference>
<evidence type="ECO:0000256" key="3">
    <source>
        <dbReference type="ARBA" id="ARBA00022448"/>
    </source>
</evidence>
<dbReference type="RefSeq" id="WP_382166182.1">
    <property type="nucleotide sequence ID" value="NZ_JBHTBR010000002.1"/>
</dbReference>
<reference evidence="16" key="1">
    <citation type="journal article" date="2019" name="Int. J. Syst. Evol. Microbiol.">
        <title>The Global Catalogue of Microorganisms (GCM) 10K type strain sequencing project: providing services to taxonomists for standard genome sequencing and annotation.</title>
        <authorList>
            <consortium name="The Broad Institute Genomics Platform"/>
            <consortium name="The Broad Institute Genome Sequencing Center for Infectious Disease"/>
            <person name="Wu L."/>
            <person name="Ma J."/>
        </authorList>
    </citation>
    <scope>NUCLEOTIDE SEQUENCE [LARGE SCALE GENOMIC DNA]</scope>
    <source>
        <strain evidence="16">CCUG 51308</strain>
    </source>
</reference>
<keyword evidence="3" id="KW-0813">Transport</keyword>
<keyword evidence="16" id="KW-1185">Reference proteome</keyword>
<keyword evidence="7" id="KW-0479">Metal-binding</keyword>
<gene>
    <name evidence="15" type="ORF">ACFQS8_05085</name>
</gene>
<keyword evidence="10" id="KW-0408">Iron</keyword>
<evidence type="ECO:0000256" key="11">
    <source>
        <dbReference type="ARBA" id="ARBA00023136"/>
    </source>
</evidence>
<organism evidence="15 16">
    <name type="scientific">Hirschia litorea</name>
    <dbReference type="NCBI Taxonomy" id="1199156"/>
    <lineage>
        <taxon>Bacteria</taxon>
        <taxon>Pseudomonadati</taxon>
        <taxon>Pseudomonadota</taxon>
        <taxon>Alphaproteobacteria</taxon>
        <taxon>Hyphomonadales</taxon>
        <taxon>Hyphomonadaceae</taxon>
        <taxon>Hirschia</taxon>
    </lineage>
</organism>
<keyword evidence="9 13" id="KW-1133">Transmembrane helix</keyword>
<dbReference type="SUPFAM" id="SSF81342">
    <property type="entry name" value="Transmembrane di-heme cytochromes"/>
    <property type="match status" value="1"/>
</dbReference>
<dbReference type="InterPro" id="IPR052168">
    <property type="entry name" value="Cytochrome_b561_oxidase"/>
</dbReference>
<comment type="subcellular location">
    <subcellularLocation>
        <location evidence="2">Cell membrane</location>
        <topology evidence="2">Multi-pass membrane protein</topology>
    </subcellularLocation>
</comment>
<dbReference type="InterPro" id="IPR036761">
    <property type="entry name" value="TTHA0802/YceI-like_sf"/>
</dbReference>
<evidence type="ECO:0000313" key="15">
    <source>
        <dbReference type="EMBL" id="MFC7290979.1"/>
    </source>
</evidence>
<evidence type="ECO:0000256" key="7">
    <source>
        <dbReference type="ARBA" id="ARBA00022723"/>
    </source>
</evidence>
<evidence type="ECO:0000256" key="8">
    <source>
        <dbReference type="ARBA" id="ARBA00022982"/>
    </source>
</evidence>
<dbReference type="Gene3D" id="2.40.128.110">
    <property type="entry name" value="Lipid/polyisoprenoid-binding, YceI-like"/>
    <property type="match status" value="1"/>
</dbReference>
<dbReference type="Pfam" id="PF01292">
    <property type="entry name" value="Ni_hydr_CYTB"/>
    <property type="match status" value="1"/>
</dbReference>
<dbReference type="InterPro" id="IPR011577">
    <property type="entry name" value="Cyt_b561_bac/Ni-Hgenase"/>
</dbReference>
<comment type="cofactor">
    <cofactor evidence="1">
        <name>heme b</name>
        <dbReference type="ChEBI" id="CHEBI:60344"/>
    </cofactor>
</comment>
<comment type="caution">
    <text evidence="15">The sequence shown here is derived from an EMBL/GenBank/DDBJ whole genome shotgun (WGS) entry which is preliminary data.</text>
</comment>
<dbReference type="Gene3D" id="1.20.950.20">
    <property type="entry name" value="Transmembrane di-heme cytochromes, Chain C"/>
    <property type="match status" value="1"/>
</dbReference>
<dbReference type="PANTHER" id="PTHR30529">
    <property type="entry name" value="CYTOCHROME B561"/>
    <property type="match status" value="1"/>
</dbReference>
<proteinExistence type="inferred from homology"/>
<evidence type="ECO:0000256" key="6">
    <source>
        <dbReference type="ARBA" id="ARBA00022692"/>
    </source>
</evidence>
<evidence type="ECO:0000259" key="14">
    <source>
        <dbReference type="SMART" id="SM00867"/>
    </source>
</evidence>
<evidence type="ECO:0000256" key="12">
    <source>
        <dbReference type="ARBA" id="ARBA00037975"/>
    </source>
</evidence>
<name>A0ABW2IIV3_9PROT</name>
<dbReference type="InterPro" id="IPR016174">
    <property type="entry name" value="Di-haem_cyt_TM"/>
</dbReference>
<feature type="transmembrane region" description="Helical" evidence="13">
    <location>
        <begin position="53"/>
        <end position="71"/>
    </location>
</feature>
<evidence type="ECO:0000256" key="1">
    <source>
        <dbReference type="ARBA" id="ARBA00001970"/>
    </source>
</evidence>
<evidence type="ECO:0000256" key="2">
    <source>
        <dbReference type="ARBA" id="ARBA00004651"/>
    </source>
</evidence>
<evidence type="ECO:0000313" key="16">
    <source>
        <dbReference type="Proteomes" id="UP001596492"/>
    </source>
</evidence>
<keyword evidence="11 13" id="KW-0472">Membrane</keyword>
<keyword evidence="6 13" id="KW-0812">Transmembrane</keyword>
<dbReference type="InterPro" id="IPR007372">
    <property type="entry name" value="Lipid/polyisoprenoid-bd_YceI"/>
</dbReference>
<feature type="transmembrane region" description="Helical" evidence="13">
    <location>
        <begin position="92"/>
        <end position="113"/>
    </location>
</feature>
<protein>
    <submittedName>
        <fullName evidence="15">Cytochrome b/b6 domain-containing protein</fullName>
    </submittedName>
</protein>
<keyword evidence="4" id="KW-1003">Cell membrane</keyword>
<accession>A0ABW2IIV3</accession>
<keyword evidence="8" id="KW-0249">Electron transport</keyword>
<evidence type="ECO:0000256" key="13">
    <source>
        <dbReference type="SAM" id="Phobius"/>
    </source>
</evidence>